<dbReference type="Proteomes" id="UP000233837">
    <property type="component" value="Unassembled WGS sequence"/>
</dbReference>
<feature type="compositionally biased region" description="Basic and acidic residues" evidence="4">
    <location>
        <begin position="67"/>
        <end position="76"/>
    </location>
</feature>
<feature type="domain" description="TFIIS N-terminal" evidence="5">
    <location>
        <begin position="89"/>
        <end position="168"/>
    </location>
</feature>
<reference evidence="6 7" key="2">
    <citation type="journal article" date="2017" name="Nature">
        <title>The Apostasia genome and the evolution of orchids.</title>
        <authorList>
            <person name="Zhang G.Q."/>
            <person name="Liu K.W."/>
            <person name="Li Z."/>
            <person name="Lohaus R."/>
            <person name="Hsiao Y.Y."/>
            <person name="Niu S.C."/>
            <person name="Wang J.Y."/>
            <person name="Lin Y.C."/>
            <person name="Xu Q."/>
            <person name="Chen L.J."/>
            <person name="Yoshida K."/>
            <person name="Fujiwara S."/>
            <person name="Wang Z.W."/>
            <person name="Zhang Y.Q."/>
            <person name="Mitsuda N."/>
            <person name="Wang M."/>
            <person name="Liu G.H."/>
            <person name="Pecoraro L."/>
            <person name="Huang H.X."/>
            <person name="Xiao X.J."/>
            <person name="Lin M."/>
            <person name="Wu X.Y."/>
            <person name="Wu W.L."/>
            <person name="Chen Y.Y."/>
            <person name="Chang S.B."/>
            <person name="Sakamoto S."/>
            <person name="Ohme-Takagi M."/>
            <person name="Yagi M."/>
            <person name="Zeng S.J."/>
            <person name="Shen C.Y."/>
            <person name="Yeh C.M."/>
            <person name="Luo Y.B."/>
            <person name="Tsai W.C."/>
            <person name="Van de Peer Y."/>
            <person name="Liu Z.J."/>
        </authorList>
    </citation>
    <scope>NUCLEOTIDE SEQUENCE [LARGE SCALE GENOMIC DNA]</scope>
    <source>
        <tissue evidence="6">The whole plant</tissue>
    </source>
</reference>
<feature type="region of interest" description="Disordered" evidence="4">
    <location>
        <begin position="66"/>
        <end position="86"/>
    </location>
</feature>
<dbReference type="PANTHER" id="PTHR46554:SF2">
    <property type="entry name" value="TFIIS N-TERMINAL DOMAIN-CONTAINING PROTEIN"/>
    <property type="match status" value="1"/>
</dbReference>
<dbReference type="AlphaFoldDB" id="A0A2I0VSK8"/>
<evidence type="ECO:0000259" key="5">
    <source>
        <dbReference type="PROSITE" id="PS51319"/>
    </source>
</evidence>
<evidence type="ECO:0000256" key="3">
    <source>
        <dbReference type="PROSITE-ProRule" id="PRU00649"/>
    </source>
</evidence>
<organism evidence="6 7">
    <name type="scientific">Dendrobium catenatum</name>
    <dbReference type="NCBI Taxonomy" id="906689"/>
    <lineage>
        <taxon>Eukaryota</taxon>
        <taxon>Viridiplantae</taxon>
        <taxon>Streptophyta</taxon>
        <taxon>Embryophyta</taxon>
        <taxon>Tracheophyta</taxon>
        <taxon>Spermatophyta</taxon>
        <taxon>Magnoliopsida</taxon>
        <taxon>Liliopsida</taxon>
        <taxon>Asparagales</taxon>
        <taxon>Orchidaceae</taxon>
        <taxon>Epidendroideae</taxon>
        <taxon>Malaxideae</taxon>
        <taxon>Dendrobiinae</taxon>
        <taxon>Dendrobium</taxon>
    </lineage>
</organism>
<dbReference type="PANTHER" id="PTHR46554">
    <property type="entry name" value="MEDIATOR OF RNA POLYMERASE II TRANSCRIPTION SUBUNIT 26A-RELATED"/>
    <property type="match status" value="1"/>
</dbReference>
<dbReference type="CDD" id="cd00183">
    <property type="entry name" value="TFIIS_I"/>
    <property type="match status" value="1"/>
</dbReference>
<evidence type="ECO:0000313" key="6">
    <source>
        <dbReference type="EMBL" id="PKU66394.1"/>
    </source>
</evidence>
<dbReference type="EMBL" id="KZ503270">
    <property type="protein sequence ID" value="PKU66394.1"/>
    <property type="molecule type" value="Genomic_DNA"/>
</dbReference>
<protein>
    <submittedName>
        <fullName evidence="6">Putative mediator of RNA polymerase II transcription subunit 26a</fullName>
    </submittedName>
</protein>
<keyword evidence="2 3" id="KW-0539">Nucleus</keyword>
<evidence type="ECO:0000256" key="1">
    <source>
        <dbReference type="ARBA" id="ARBA00004123"/>
    </source>
</evidence>
<evidence type="ECO:0000256" key="4">
    <source>
        <dbReference type="SAM" id="MobiDB-lite"/>
    </source>
</evidence>
<dbReference type="Gene3D" id="1.20.930.10">
    <property type="entry name" value="Conserved domain common to transcription factors TFIIS, elongin A, CRSP70"/>
    <property type="match status" value="1"/>
</dbReference>
<comment type="subcellular location">
    <subcellularLocation>
        <location evidence="1 3">Nucleus</location>
    </subcellularLocation>
</comment>
<dbReference type="InterPro" id="IPR035441">
    <property type="entry name" value="TFIIS/LEDGF_dom_sf"/>
</dbReference>
<sequence>MEMAEAKRSLDYWRKIFSCTRSDIFEVINKAILVAAEDFPNEFKDRRDMIVEKLYTCHLSHNNGDAESLKEAKKSSNSDNPEEDDQIVGEVMRIKEVILSSNQLHESESDSILYESLRTLRQMQLSFDVLKTTKIERTVRAMRKHKSSRIQKLAQSLINSWRVLADEHVNSAASITNKVTINFGLGCSSKQTFEQKPTIHSSVGVKRKQLD</sequence>
<dbReference type="SMART" id="SM00509">
    <property type="entry name" value="TFS2N"/>
    <property type="match status" value="1"/>
</dbReference>
<evidence type="ECO:0000313" key="7">
    <source>
        <dbReference type="Proteomes" id="UP000233837"/>
    </source>
</evidence>
<name>A0A2I0VSK8_9ASPA</name>
<dbReference type="InterPro" id="IPR003617">
    <property type="entry name" value="TFIIS/CRSP70_N_sub"/>
</dbReference>
<reference evidence="6 7" key="1">
    <citation type="journal article" date="2016" name="Sci. Rep.">
        <title>The Dendrobium catenatum Lindl. genome sequence provides insights into polysaccharide synthase, floral development and adaptive evolution.</title>
        <authorList>
            <person name="Zhang G.Q."/>
            <person name="Xu Q."/>
            <person name="Bian C."/>
            <person name="Tsai W.C."/>
            <person name="Yeh C.M."/>
            <person name="Liu K.W."/>
            <person name="Yoshida K."/>
            <person name="Zhang L.S."/>
            <person name="Chang S.B."/>
            <person name="Chen F."/>
            <person name="Shi Y."/>
            <person name="Su Y.Y."/>
            <person name="Zhang Y.Q."/>
            <person name="Chen L.J."/>
            <person name="Yin Y."/>
            <person name="Lin M."/>
            <person name="Huang H."/>
            <person name="Deng H."/>
            <person name="Wang Z.W."/>
            <person name="Zhu S.L."/>
            <person name="Zhao X."/>
            <person name="Deng C."/>
            <person name="Niu S.C."/>
            <person name="Huang J."/>
            <person name="Wang M."/>
            <person name="Liu G.H."/>
            <person name="Yang H.J."/>
            <person name="Xiao X.J."/>
            <person name="Hsiao Y.Y."/>
            <person name="Wu W.L."/>
            <person name="Chen Y.Y."/>
            <person name="Mitsuda N."/>
            <person name="Ohme-Takagi M."/>
            <person name="Luo Y.B."/>
            <person name="Van de Peer Y."/>
            <person name="Liu Z.J."/>
        </authorList>
    </citation>
    <scope>NUCLEOTIDE SEQUENCE [LARGE SCALE GENOMIC DNA]</scope>
    <source>
        <tissue evidence="6">The whole plant</tissue>
    </source>
</reference>
<keyword evidence="7" id="KW-1185">Reference proteome</keyword>
<gene>
    <name evidence="6" type="primary">MED26A</name>
    <name evidence="6" type="ORF">MA16_Dca009637</name>
</gene>
<dbReference type="PROSITE" id="PS51319">
    <property type="entry name" value="TFIIS_N"/>
    <property type="match status" value="1"/>
</dbReference>
<proteinExistence type="predicted"/>
<dbReference type="SUPFAM" id="SSF47676">
    <property type="entry name" value="Conserved domain common to transcription factors TFIIS, elongin A, CRSP70"/>
    <property type="match status" value="1"/>
</dbReference>
<dbReference type="InterPro" id="IPR017923">
    <property type="entry name" value="TFIIS_N"/>
</dbReference>
<dbReference type="Pfam" id="PF08711">
    <property type="entry name" value="Med26"/>
    <property type="match status" value="1"/>
</dbReference>
<dbReference type="GO" id="GO:0005634">
    <property type="term" value="C:nucleus"/>
    <property type="evidence" value="ECO:0007669"/>
    <property type="project" value="UniProtKB-SubCell"/>
</dbReference>
<evidence type="ECO:0000256" key="2">
    <source>
        <dbReference type="ARBA" id="ARBA00023242"/>
    </source>
</evidence>
<accession>A0A2I0VSK8</accession>